<dbReference type="OrthoDB" id="2973490at2"/>
<evidence type="ECO:0000313" key="2">
    <source>
        <dbReference type="EMBL" id="OAT73834.1"/>
    </source>
</evidence>
<proteinExistence type="predicted"/>
<dbReference type="Proteomes" id="UP000078290">
    <property type="component" value="Unassembled WGS sequence"/>
</dbReference>
<evidence type="ECO:0000313" key="3">
    <source>
        <dbReference type="Proteomes" id="UP000078290"/>
    </source>
</evidence>
<dbReference type="Pfam" id="PF14151">
    <property type="entry name" value="YfhD"/>
    <property type="match status" value="1"/>
</dbReference>
<feature type="region of interest" description="Disordered" evidence="1">
    <location>
        <begin position="1"/>
        <end position="31"/>
    </location>
</feature>
<accession>A0A1B7KUW2</accession>
<comment type="caution">
    <text evidence="2">The sequence shown here is derived from an EMBL/GenBank/DDBJ whole genome shotgun (WGS) entry which is preliminary data.</text>
</comment>
<name>A0A1B7KUW2_PARTM</name>
<dbReference type="EMBL" id="LXMA01000006">
    <property type="protein sequence ID" value="OAT73834.1"/>
    <property type="molecule type" value="Genomic_DNA"/>
</dbReference>
<dbReference type="InterPro" id="IPR025435">
    <property type="entry name" value="YfhD-like"/>
</dbReference>
<evidence type="ECO:0000256" key="1">
    <source>
        <dbReference type="SAM" id="MobiDB-lite"/>
    </source>
</evidence>
<dbReference type="RefSeq" id="WP_064550580.1">
    <property type="nucleotide sequence ID" value="NZ_LXMA01000006.1"/>
</dbReference>
<dbReference type="AlphaFoldDB" id="A0A1B7KUW2"/>
<sequence length="62" mass="7014">MGRSRGQKTRDKNKATLPQVPKQLKSDRLDAEYSSEFADRAQLEEMARAQAAGIHQSKARKK</sequence>
<reference evidence="3" key="1">
    <citation type="submission" date="2016-05" db="EMBL/GenBank/DDBJ databases">
        <authorList>
            <person name="Wang W."/>
            <person name="Zhu L."/>
        </authorList>
    </citation>
    <scope>NUCLEOTIDE SEQUENCE [LARGE SCALE GENOMIC DNA]</scope>
    <source>
        <strain evidence="3">W-2</strain>
    </source>
</reference>
<organism evidence="2 3">
    <name type="scientific">Parageobacillus thermoglucosidasius</name>
    <name type="common">Geobacillus thermoglucosidasius</name>
    <dbReference type="NCBI Taxonomy" id="1426"/>
    <lineage>
        <taxon>Bacteria</taxon>
        <taxon>Bacillati</taxon>
        <taxon>Bacillota</taxon>
        <taxon>Bacilli</taxon>
        <taxon>Bacillales</taxon>
        <taxon>Anoxybacillaceae</taxon>
        <taxon>Parageobacillus</taxon>
    </lineage>
</organism>
<protein>
    <recommendedName>
        <fullName evidence="4">YfhD family protein</fullName>
    </recommendedName>
</protein>
<evidence type="ECO:0008006" key="4">
    <source>
        <dbReference type="Google" id="ProtNLM"/>
    </source>
</evidence>
<gene>
    <name evidence="2" type="ORF">A7K69_17400</name>
</gene>